<reference evidence="5 6" key="1">
    <citation type="journal article" date="2010" name="Stand. Genomic Sci.">
        <title>Complete genome sequence of Spirochaeta smaragdinae type strain (SEBR 4228).</title>
        <authorList>
            <person name="Mavromatis K."/>
            <person name="Yasawong M."/>
            <person name="Chertkov O."/>
            <person name="Lapidus A."/>
            <person name="Lucas S."/>
            <person name="Nolan M."/>
            <person name="Del Rio T.G."/>
            <person name="Tice H."/>
            <person name="Cheng J.F."/>
            <person name="Pitluck S."/>
            <person name="Liolios K."/>
            <person name="Ivanova N."/>
            <person name="Tapia R."/>
            <person name="Han C."/>
            <person name="Bruce D."/>
            <person name="Goodwin L."/>
            <person name="Pati A."/>
            <person name="Chen A."/>
            <person name="Palaniappan K."/>
            <person name="Land M."/>
            <person name="Hauser L."/>
            <person name="Chang Y.J."/>
            <person name="Jeffries C.D."/>
            <person name="Detter J.C."/>
            <person name="Rohde M."/>
            <person name="Brambilla E."/>
            <person name="Spring S."/>
            <person name="Goker M."/>
            <person name="Sikorski J."/>
            <person name="Woyke T."/>
            <person name="Bristow J."/>
            <person name="Eisen J.A."/>
            <person name="Markowitz V."/>
            <person name="Hugenholtz P."/>
            <person name="Klenk H.P."/>
            <person name="Kyrpides N.C."/>
        </authorList>
    </citation>
    <scope>NUCLEOTIDE SEQUENCE [LARGE SCALE GENOMIC DNA]</scope>
    <source>
        <strain evidence="6">DSM 11293 / JCM 15392 / SEBR 4228</strain>
    </source>
</reference>
<dbReference type="PANTHER" id="PTHR30146">
    <property type="entry name" value="LACI-RELATED TRANSCRIPTIONAL REPRESSOR"/>
    <property type="match status" value="1"/>
</dbReference>
<dbReference type="Pfam" id="PF00532">
    <property type="entry name" value="Peripla_BP_1"/>
    <property type="match status" value="1"/>
</dbReference>
<evidence type="ECO:0000313" key="5">
    <source>
        <dbReference type="EMBL" id="ADK82529.1"/>
    </source>
</evidence>
<dbReference type="Proteomes" id="UP000002318">
    <property type="component" value="Chromosome"/>
</dbReference>
<dbReference type="InterPro" id="IPR001761">
    <property type="entry name" value="Peripla_BP/Lac1_sug-bd_dom"/>
</dbReference>
<dbReference type="HOGENOM" id="CLU_037628_6_0_12"/>
<gene>
    <name evidence="5" type="ordered locus">Spirs_3440</name>
</gene>
<dbReference type="CDD" id="cd01392">
    <property type="entry name" value="HTH_LacI"/>
    <property type="match status" value="1"/>
</dbReference>
<dbReference type="PROSITE" id="PS50932">
    <property type="entry name" value="HTH_LACI_2"/>
    <property type="match status" value="1"/>
</dbReference>
<dbReference type="Gene3D" id="3.40.50.2300">
    <property type="match status" value="2"/>
</dbReference>
<evidence type="ECO:0000256" key="2">
    <source>
        <dbReference type="ARBA" id="ARBA00023125"/>
    </source>
</evidence>
<dbReference type="RefSeq" id="WP_013255988.1">
    <property type="nucleotide sequence ID" value="NC_014364.1"/>
</dbReference>
<dbReference type="SUPFAM" id="SSF53822">
    <property type="entry name" value="Periplasmic binding protein-like I"/>
    <property type="match status" value="1"/>
</dbReference>
<dbReference type="GO" id="GO:0003700">
    <property type="term" value="F:DNA-binding transcription factor activity"/>
    <property type="evidence" value="ECO:0007669"/>
    <property type="project" value="TreeGrafter"/>
</dbReference>
<evidence type="ECO:0000259" key="4">
    <source>
        <dbReference type="PROSITE" id="PS50932"/>
    </source>
</evidence>
<evidence type="ECO:0000256" key="3">
    <source>
        <dbReference type="ARBA" id="ARBA00023163"/>
    </source>
</evidence>
<dbReference type="Pfam" id="PF00356">
    <property type="entry name" value="LacI"/>
    <property type="match status" value="1"/>
</dbReference>
<name>E1R2G9_SEDSS</name>
<dbReference type="InterPro" id="IPR010982">
    <property type="entry name" value="Lambda_DNA-bd_dom_sf"/>
</dbReference>
<organism evidence="5 6">
    <name type="scientific">Sediminispirochaeta smaragdinae (strain DSM 11293 / JCM 15392 / SEBR 4228)</name>
    <name type="common">Spirochaeta smaragdinae</name>
    <dbReference type="NCBI Taxonomy" id="573413"/>
    <lineage>
        <taxon>Bacteria</taxon>
        <taxon>Pseudomonadati</taxon>
        <taxon>Spirochaetota</taxon>
        <taxon>Spirochaetia</taxon>
        <taxon>Spirochaetales</taxon>
        <taxon>Spirochaetaceae</taxon>
        <taxon>Sediminispirochaeta</taxon>
    </lineage>
</organism>
<sequence>MGATILDVAKLCGYSKTTISRAFASPEKVSEKTRTIIYKAAKEINYTPDAIARAMVRKKTDNIGFIVADQQYPVVLNPFYSPVFEGVLRTCKEKGYSVFIASESDIHISTGQVYMKKQMDGVIICGQTDKATIESFKSQNIPVVLLNNIIDMDDLVCVAVDNYNGTVQAVEHLIQRGHVDIAIISGNFSPNVYNARYRAFVDTMKKHGLEIDERFVKRVEPSLEASMECTTQLLAQKREPTAIFATNDVIAIGAMKVALRAGYKLPEDLAIVGFDDSDYSEIVEPELSTVRINKLEIGKVASERLIEIIEGKAAEKEVILSETTLLVRATS</sequence>
<dbReference type="KEGG" id="ssm:Spirs_3440"/>
<dbReference type="AlphaFoldDB" id="E1R2G9"/>
<dbReference type="SMART" id="SM00354">
    <property type="entry name" value="HTH_LACI"/>
    <property type="match status" value="1"/>
</dbReference>
<keyword evidence="3" id="KW-0804">Transcription</keyword>
<protein>
    <submittedName>
        <fullName evidence="5">Transcriptional regulator, LacI family</fullName>
    </submittedName>
</protein>
<dbReference type="InterPro" id="IPR028082">
    <property type="entry name" value="Peripla_BP_I"/>
</dbReference>
<evidence type="ECO:0000313" key="6">
    <source>
        <dbReference type="Proteomes" id="UP000002318"/>
    </source>
</evidence>
<dbReference type="SUPFAM" id="SSF47413">
    <property type="entry name" value="lambda repressor-like DNA-binding domains"/>
    <property type="match status" value="1"/>
</dbReference>
<keyword evidence="6" id="KW-1185">Reference proteome</keyword>
<keyword evidence="1" id="KW-0805">Transcription regulation</keyword>
<dbReference type="CDD" id="cd06267">
    <property type="entry name" value="PBP1_LacI_sugar_binding-like"/>
    <property type="match status" value="1"/>
</dbReference>
<dbReference type="GO" id="GO:0000976">
    <property type="term" value="F:transcription cis-regulatory region binding"/>
    <property type="evidence" value="ECO:0007669"/>
    <property type="project" value="TreeGrafter"/>
</dbReference>
<proteinExistence type="predicted"/>
<dbReference type="STRING" id="573413.Spirs_3440"/>
<dbReference type="Gene3D" id="1.10.260.40">
    <property type="entry name" value="lambda repressor-like DNA-binding domains"/>
    <property type="match status" value="1"/>
</dbReference>
<dbReference type="OrthoDB" id="9799345at2"/>
<dbReference type="InterPro" id="IPR000843">
    <property type="entry name" value="HTH_LacI"/>
</dbReference>
<dbReference type="EMBL" id="CP002116">
    <property type="protein sequence ID" value="ADK82529.1"/>
    <property type="molecule type" value="Genomic_DNA"/>
</dbReference>
<dbReference type="eggNOG" id="COG1609">
    <property type="taxonomic scope" value="Bacteria"/>
</dbReference>
<dbReference type="PANTHER" id="PTHR30146:SF154">
    <property type="entry name" value="TRANSCRIPTION REGULATOR, MEMBER OF GALR FAMILY"/>
    <property type="match status" value="1"/>
</dbReference>
<feature type="domain" description="HTH lacI-type" evidence="4">
    <location>
        <begin position="3"/>
        <end position="57"/>
    </location>
</feature>
<keyword evidence="2" id="KW-0238">DNA-binding</keyword>
<evidence type="ECO:0000256" key="1">
    <source>
        <dbReference type="ARBA" id="ARBA00023015"/>
    </source>
</evidence>
<accession>E1R2G9</accession>